<feature type="compositionally biased region" description="Basic and acidic residues" evidence="1">
    <location>
        <begin position="560"/>
        <end position="578"/>
    </location>
</feature>
<reference evidence="2" key="3">
    <citation type="submission" date="2025-09" db="UniProtKB">
        <authorList>
            <consortium name="Ensembl"/>
        </authorList>
    </citation>
    <scope>IDENTIFICATION</scope>
    <source>
        <strain evidence="2">Glennie</strain>
    </source>
</reference>
<organism evidence="2 3">
    <name type="scientific">Ornithorhynchus anatinus</name>
    <name type="common">Duckbill platypus</name>
    <dbReference type="NCBI Taxonomy" id="9258"/>
    <lineage>
        <taxon>Eukaryota</taxon>
        <taxon>Metazoa</taxon>
        <taxon>Chordata</taxon>
        <taxon>Craniata</taxon>
        <taxon>Vertebrata</taxon>
        <taxon>Euteleostomi</taxon>
        <taxon>Mammalia</taxon>
        <taxon>Monotremata</taxon>
        <taxon>Ornithorhynchidae</taxon>
        <taxon>Ornithorhynchus</taxon>
    </lineage>
</organism>
<feature type="compositionally biased region" description="Low complexity" evidence="1">
    <location>
        <begin position="132"/>
        <end position="149"/>
    </location>
</feature>
<dbReference type="Bgee" id="ENSOANG00000012763">
    <property type="expression patterns" value="Expressed in testis and 6 other cell types or tissues"/>
</dbReference>
<dbReference type="Ensembl" id="ENSOANT00000066150.1">
    <property type="protein sequence ID" value="ENSOANP00000052376.1"/>
    <property type="gene ID" value="ENSOANG00000012763.3"/>
</dbReference>
<dbReference type="FunCoup" id="A0A6I8PIV5">
    <property type="interactions" value="253"/>
</dbReference>
<dbReference type="Pfam" id="PF15244">
    <property type="entry name" value="HSD3"/>
    <property type="match status" value="2"/>
</dbReference>
<gene>
    <name evidence="2" type="primary">SPATA7</name>
</gene>
<dbReference type="GO" id="GO:0036064">
    <property type="term" value="C:ciliary basal body"/>
    <property type="evidence" value="ECO:0000318"/>
    <property type="project" value="GO_Central"/>
</dbReference>
<dbReference type="GeneTree" id="ENSGT00390000014113"/>
<evidence type="ECO:0000313" key="3">
    <source>
        <dbReference type="Proteomes" id="UP000002279"/>
    </source>
</evidence>
<dbReference type="GO" id="GO:0045494">
    <property type="term" value="P:photoreceptor cell maintenance"/>
    <property type="evidence" value="ECO:0000318"/>
    <property type="project" value="GO_Central"/>
</dbReference>
<proteinExistence type="predicted"/>
<sequence length="584" mass="66252">MALLCTLLPLRPTPWERETDDQTHRFSQSSVRWDWGKGRTSAKHKYVPSSPFKGHLSTKSNAFCTDSSSLRLSTLYLIKNHMAIHYNKILSAKAAIDCSVPNSMLTSIKYVDQQRREKLKKELANFSSYSRCAKSSSLPSSRSGSRTHSAIIRKTSLESQDNDKRVPQAENEFSYSARSDSSSEKLYLGPSHADKVVRGHSRKICSSSISDDPASNSGDLLDRHSEYFTERQLPFTPRTLKSEAKSFLAQYRYYTPARRKMKDSVGQQAEAETQTELSSFNSGIETPENVPQAKVKQPRASSYTTCGNIEKRASQASRNSLTWDQIKDDASQNSFSRATSPSNTQSSTVRKIQSEEELLYLNFIQEITDEILKLGLFSNRVLDRLFEDHISQNRHRLEEAKMRHLLRILKVDLGCNTEEKSERLNANFDNFDLFDFKNFSTSEQLANEDERVMPRPESQEFQQALDLLSVEQEEMDSFLSICSKKSSREDTSGRVNAGTDFEPSVDSDEEQDVSHTFGPISSINSNQSDFENIDASGELSELGKLDKSFTERLQLSSGEDDCHEKEEQAPKFFEKGIEDYSQDL</sequence>
<dbReference type="Proteomes" id="UP000002279">
    <property type="component" value="Chromosome 1"/>
</dbReference>
<dbReference type="GO" id="GO:0005930">
    <property type="term" value="C:axoneme"/>
    <property type="evidence" value="ECO:0000318"/>
    <property type="project" value="GO_Central"/>
</dbReference>
<dbReference type="PANTHER" id="PTHR14917:SF2">
    <property type="entry name" value="SPERMATOGENESIS-ASSOCIATED PROTEIN 7"/>
    <property type="match status" value="1"/>
</dbReference>
<dbReference type="GO" id="GO:0120206">
    <property type="term" value="C:photoreceptor distal connecting cilium"/>
    <property type="evidence" value="ECO:0000318"/>
    <property type="project" value="GO_Central"/>
</dbReference>
<feature type="region of interest" description="Disordered" evidence="1">
    <location>
        <begin position="555"/>
        <end position="584"/>
    </location>
</feature>
<dbReference type="GO" id="GO:0120200">
    <property type="term" value="C:rod photoreceptor outer segment"/>
    <property type="evidence" value="ECO:0000318"/>
    <property type="project" value="GO_Central"/>
</dbReference>
<evidence type="ECO:0000313" key="2">
    <source>
        <dbReference type="Ensembl" id="ENSOANP00000052376.1"/>
    </source>
</evidence>
<feature type="region of interest" description="Disordered" evidence="1">
    <location>
        <begin position="262"/>
        <end position="322"/>
    </location>
</feature>
<protein>
    <submittedName>
        <fullName evidence="2">Spermatosis associated 7</fullName>
    </submittedName>
</protein>
<dbReference type="GO" id="GO:0000226">
    <property type="term" value="P:microtubule cytoskeleton organization"/>
    <property type="evidence" value="ECO:0000318"/>
    <property type="project" value="GO_Central"/>
</dbReference>
<feature type="compositionally biased region" description="Polar residues" evidence="1">
    <location>
        <begin position="519"/>
        <end position="530"/>
    </location>
</feature>
<feature type="region of interest" description="Disordered" evidence="1">
    <location>
        <begin position="488"/>
        <end position="537"/>
    </location>
</feature>
<dbReference type="AlphaFoldDB" id="A0A6I8PIV5"/>
<reference evidence="2" key="2">
    <citation type="submission" date="2025-08" db="UniProtKB">
        <authorList>
            <consortium name="Ensembl"/>
        </authorList>
    </citation>
    <scope>IDENTIFICATION</scope>
    <source>
        <strain evidence="2">Glennie</strain>
    </source>
</reference>
<dbReference type="InterPro" id="IPR029357">
    <property type="entry name" value="SPATA7"/>
</dbReference>
<keyword evidence="3" id="KW-1185">Reference proteome</keyword>
<dbReference type="PANTHER" id="PTHR14917">
    <property type="entry name" value="SPERMATOGENESIS-ASSOCIATED PROTEIN 7"/>
    <property type="match status" value="1"/>
</dbReference>
<evidence type="ECO:0000256" key="1">
    <source>
        <dbReference type="SAM" id="MobiDB-lite"/>
    </source>
</evidence>
<feature type="compositionally biased region" description="Polar residues" evidence="1">
    <location>
        <begin position="265"/>
        <end position="284"/>
    </location>
</feature>
<feature type="region of interest" description="Disordered" evidence="1">
    <location>
        <begin position="132"/>
        <end position="177"/>
    </location>
</feature>
<dbReference type="OMA" id="ERETDDQ"/>
<reference evidence="2 3" key="1">
    <citation type="journal article" date="2008" name="Nature">
        <title>Genome analysis of the platypus reveals unique signatures of evolution.</title>
        <authorList>
            <person name="Warren W.C."/>
            <person name="Hillier L.W."/>
            <person name="Marshall Graves J.A."/>
            <person name="Birney E."/>
            <person name="Ponting C.P."/>
            <person name="Grutzner F."/>
            <person name="Belov K."/>
            <person name="Miller W."/>
            <person name="Clarke L."/>
            <person name="Chinwalla A.T."/>
            <person name="Yang S.P."/>
            <person name="Heger A."/>
            <person name="Locke D.P."/>
            <person name="Miethke P."/>
            <person name="Waters P.D."/>
            <person name="Veyrunes F."/>
            <person name="Fulton L."/>
            <person name="Fulton B."/>
            <person name="Graves T."/>
            <person name="Wallis J."/>
            <person name="Puente X.S."/>
            <person name="Lopez-Otin C."/>
            <person name="Ordonez G.R."/>
            <person name="Eichler E.E."/>
            <person name="Chen L."/>
            <person name="Cheng Z."/>
            <person name="Deakin J.E."/>
            <person name="Alsop A."/>
            <person name="Thompson K."/>
            <person name="Kirby P."/>
            <person name="Papenfuss A.T."/>
            <person name="Wakefield M.J."/>
            <person name="Olender T."/>
            <person name="Lancet D."/>
            <person name="Huttley G.A."/>
            <person name="Smit A.F."/>
            <person name="Pask A."/>
            <person name="Temple-Smith P."/>
            <person name="Batzer M.A."/>
            <person name="Walker J.A."/>
            <person name="Konkel M.K."/>
            <person name="Harris R.S."/>
            <person name="Whittington C.M."/>
            <person name="Wong E.S."/>
            <person name="Gemmell N.J."/>
            <person name="Buschiazzo E."/>
            <person name="Vargas Jentzsch I.M."/>
            <person name="Merkel A."/>
            <person name="Schmitz J."/>
            <person name="Zemann A."/>
            <person name="Churakov G."/>
            <person name="Kriegs J.O."/>
            <person name="Brosius J."/>
            <person name="Murchison E.P."/>
            <person name="Sachidanandam R."/>
            <person name="Smith C."/>
            <person name="Hannon G.J."/>
            <person name="Tsend-Ayush E."/>
            <person name="McMillan D."/>
            <person name="Attenborough R."/>
            <person name="Rens W."/>
            <person name="Ferguson-Smith M."/>
            <person name="Lefevre C.M."/>
            <person name="Sharp J.A."/>
            <person name="Nicholas K.R."/>
            <person name="Ray D.A."/>
            <person name="Kube M."/>
            <person name="Reinhardt R."/>
            <person name="Pringle T.H."/>
            <person name="Taylor J."/>
            <person name="Jones R.C."/>
            <person name="Nixon B."/>
            <person name="Dacheux J.L."/>
            <person name="Niwa H."/>
            <person name="Sekita Y."/>
            <person name="Huang X."/>
            <person name="Stark A."/>
            <person name="Kheradpour P."/>
            <person name="Kellis M."/>
            <person name="Flicek P."/>
            <person name="Chen Y."/>
            <person name="Webber C."/>
            <person name="Hardison R."/>
            <person name="Nelson J."/>
            <person name="Hallsworth-Pepin K."/>
            <person name="Delehaunty K."/>
            <person name="Markovic C."/>
            <person name="Minx P."/>
            <person name="Feng Y."/>
            <person name="Kremitzki C."/>
            <person name="Mitreva M."/>
            <person name="Glasscock J."/>
            <person name="Wylie T."/>
            <person name="Wohldmann P."/>
            <person name="Thiru P."/>
            <person name="Nhan M.N."/>
            <person name="Pohl C.S."/>
            <person name="Smith S.M."/>
            <person name="Hou S."/>
            <person name="Nefedov M."/>
            <person name="de Jong P.J."/>
            <person name="Renfree M.B."/>
            <person name="Mardis E.R."/>
            <person name="Wilson R.K."/>
        </authorList>
    </citation>
    <scope>NUCLEOTIDE SEQUENCE [LARGE SCALE GENOMIC DNA]</scope>
    <source>
        <strain evidence="2 3">Glennie</strain>
    </source>
</reference>
<dbReference type="InParanoid" id="A0A6I8PIV5"/>
<accession>A0A6I8PIV5</accession>
<name>A0A6I8PIV5_ORNAN</name>